<keyword evidence="15 16" id="KW-1208">Phospholipid metabolism</keyword>
<dbReference type="InterPro" id="IPR016720">
    <property type="entry name" value="PC_Trfase_euk"/>
</dbReference>
<feature type="transmembrane region" description="Helical" evidence="16">
    <location>
        <begin position="321"/>
        <end position="341"/>
    </location>
</feature>
<keyword evidence="18" id="KW-1185">Reference proteome</keyword>
<dbReference type="EMBL" id="CAJZBQ010000001">
    <property type="protein sequence ID" value="CAG9309913.1"/>
    <property type="molecule type" value="Genomic_DNA"/>
</dbReference>
<feature type="transmembrane region" description="Helical" evidence="16">
    <location>
        <begin position="244"/>
        <end position="263"/>
    </location>
</feature>
<evidence type="ECO:0000313" key="17">
    <source>
        <dbReference type="EMBL" id="CAG9309913.1"/>
    </source>
</evidence>
<dbReference type="GO" id="GO:0016024">
    <property type="term" value="P:CDP-diacylglycerol biosynthetic process"/>
    <property type="evidence" value="ECO:0007669"/>
    <property type="project" value="UniProtKB-UniRule"/>
</dbReference>
<keyword evidence="9 16" id="KW-0812">Transmembrane</keyword>
<dbReference type="GO" id="GO:0004605">
    <property type="term" value="F:phosphatidate cytidylyltransferase activity"/>
    <property type="evidence" value="ECO:0007669"/>
    <property type="project" value="UniProtKB-UniRule"/>
</dbReference>
<keyword evidence="11 16" id="KW-1133">Transmembrane helix</keyword>
<feature type="transmembrane region" description="Helical" evidence="16">
    <location>
        <begin position="152"/>
        <end position="170"/>
    </location>
</feature>
<comment type="pathway">
    <text evidence="4">Lipid metabolism.</text>
</comment>
<accession>A0AAU9ICP6</accession>
<keyword evidence="10 16" id="KW-0548">Nucleotidyltransferase</keyword>
<evidence type="ECO:0000256" key="12">
    <source>
        <dbReference type="ARBA" id="ARBA00023098"/>
    </source>
</evidence>
<evidence type="ECO:0000313" key="18">
    <source>
        <dbReference type="Proteomes" id="UP001162131"/>
    </source>
</evidence>
<evidence type="ECO:0000256" key="7">
    <source>
        <dbReference type="ARBA" id="ARBA00022516"/>
    </source>
</evidence>
<protein>
    <recommendedName>
        <fullName evidence="6 16">Phosphatidate cytidylyltransferase</fullName>
        <ecNumber evidence="6 16">2.7.7.41</ecNumber>
    </recommendedName>
</protein>
<keyword evidence="12 16" id="KW-0443">Lipid metabolism</keyword>
<dbReference type="Pfam" id="PF01148">
    <property type="entry name" value="CTP_transf_1"/>
    <property type="match status" value="1"/>
</dbReference>
<evidence type="ECO:0000256" key="13">
    <source>
        <dbReference type="ARBA" id="ARBA00023136"/>
    </source>
</evidence>
<dbReference type="PANTHER" id="PTHR13773:SF8">
    <property type="entry name" value="PHOSPHATIDATE CYTIDYLYLTRANSFERASE, PHOTORECEPTOR-SPECIFIC"/>
    <property type="match status" value="1"/>
</dbReference>
<comment type="caution">
    <text evidence="17">The sequence shown here is derived from an EMBL/GenBank/DDBJ whole genome shotgun (WGS) entry which is preliminary data.</text>
</comment>
<evidence type="ECO:0000256" key="16">
    <source>
        <dbReference type="PIRNR" id="PIRNR018269"/>
    </source>
</evidence>
<sequence>MSYHKKKIDDFQQHRKFPTKPLIKRKYLNELESSESDSTADIHPSERPLKARLESFKTRTIWTLLMFGGFLLIVAAGHLYCCLLVLLANTFIYKEILSIKRNEQRDSKLPFFYIINWYFFILTELCTTSILLEERILLLGGTAIELLYQYHYVTFFSLYVLGIVLFVISLRKGSYKYQFMIFAWTHIACLLVVTQSTTILMNIYTGLIWFLLPALLVVVNDCFSYIFGVFFGRIQLIKVVPDKTLEGFIGGLLSTIISAYILSHALAQYDYFLCPQPEIILTPFTSLTCNSEDILMKKERILPWVFQYIGLSTINASSLELHAMVLGVFAGFIAPFGGFFASGVKRAFNLKVFGDSIPGHGGITDRMDCQIMMGMFTFVWIHSIVLKKPPSIASVMVQVMSMEHNDQVYLLEQLKEALENRNN</sequence>
<keyword evidence="14 16" id="KW-0594">Phospholipid biosynthesis</keyword>
<dbReference type="GO" id="GO:0005789">
    <property type="term" value="C:endoplasmic reticulum membrane"/>
    <property type="evidence" value="ECO:0007669"/>
    <property type="project" value="TreeGrafter"/>
</dbReference>
<gene>
    <name evidence="17" type="ORF">BSTOLATCC_MIC128</name>
</gene>
<name>A0AAU9ICP6_9CILI</name>
<evidence type="ECO:0000256" key="6">
    <source>
        <dbReference type="ARBA" id="ARBA00012487"/>
    </source>
</evidence>
<proteinExistence type="inferred from homology"/>
<dbReference type="AlphaFoldDB" id="A0AAU9ICP6"/>
<comment type="catalytic activity">
    <reaction evidence="1 16">
        <text>a 1,2-diacyl-sn-glycero-3-phosphate + CTP + H(+) = a CDP-1,2-diacyl-sn-glycerol + diphosphate</text>
        <dbReference type="Rhea" id="RHEA:16229"/>
        <dbReference type="ChEBI" id="CHEBI:15378"/>
        <dbReference type="ChEBI" id="CHEBI:33019"/>
        <dbReference type="ChEBI" id="CHEBI:37563"/>
        <dbReference type="ChEBI" id="CHEBI:58332"/>
        <dbReference type="ChEBI" id="CHEBI:58608"/>
        <dbReference type="EC" id="2.7.7.41"/>
    </reaction>
</comment>
<evidence type="ECO:0000256" key="4">
    <source>
        <dbReference type="ARBA" id="ARBA00005189"/>
    </source>
</evidence>
<evidence type="ECO:0000256" key="10">
    <source>
        <dbReference type="ARBA" id="ARBA00022695"/>
    </source>
</evidence>
<comment type="pathway">
    <text evidence="3 16">Phospholipid metabolism; CDP-diacylglycerol biosynthesis; CDP-diacylglycerol from sn-glycerol 3-phosphate: step 3/3.</text>
</comment>
<comment type="subcellular location">
    <subcellularLocation>
        <location evidence="2">Membrane</location>
        <topology evidence="2">Multi-pass membrane protein</topology>
    </subcellularLocation>
</comment>
<evidence type="ECO:0000256" key="15">
    <source>
        <dbReference type="ARBA" id="ARBA00023264"/>
    </source>
</evidence>
<evidence type="ECO:0000256" key="8">
    <source>
        <dbReference type="ARBA" id="ARBA00022679"/>
    </source>
</evidence>
<keyword evidence="8 16" id="KW-0808">Transferase</keyword>
<evidence type="ECO:0000256" key="9">
    <source>
        <dbReference type="ARBA" id="ARBA00022692"/>
    </source>
</evidence>
<organism evidence="17 18">
    <name type="scientific">Blepharisma stoltei</name>
    <dbReference type="NCBI Taxonomy" id="1481888"/>
    <lineage>
        <taxon>Eukaryota</taxon>
        <taxon>Sar</taxon>
        <taxon>Alveolata</taxon>
        <taxon>Ciliophora</taxon>
        <taxon>Postciliodesmatophora</taxon>
        <taxon>Heterotrichea</taxon>
        <taxon>Heterotrichida</taxon>
        <taxon>Blepharismidae</taxon>
        <taxon>Blepharisma</taxon>
    </lineage>
</organism>
<evidence type="ECO:0000256" key="2">
    <source>
        <dbReference type="ARBA" id="ARBA00004141"/>
    </source>
</evidence>
<feature type="transmembrane region" description="Helical" evidence="16">
    <location>
        <begin position="109"/>
        <end position="132"/>
    </location>
</feature>
<reference evidence="17" key="1">
    <citation type="submission" date="2021-09" db="EMBL/GenBank/DDBJ databases">
        <authorList>
            <consortium name="AG Swart"/>
            <person name="Singh M."/>
            <person name="Singh A."/>
            <person name="Seah K."/>
            <person name="Emmerich C."/>
        </authorList>
    </citation>
    <scope>NUCLEOTIDE SEQUENCE</scope>
    <source>
        <strain evidence="17">ATCC30299</strain>
    </source>
</reference>
<comment type="similarity">
    <text evidence="5 16">Belongs to the CDS family.</text>
</comment>
<dbReference type="PIRSF" id="PIRSF018269">
    <property type="entry name" value="PC_trans_euk"/>
    <property type="match status" value="1"/>
</dbReference>
<keyword evidence="7 16" id="KW-0444">Lipid biosynthesis</keyword>
<dbReference type="Proteomes" id="UP001162131">
    <property type="component" value="Unassembled WGS sequence"/>
</dbReference>
<dbReference type="EC" id="2.7.7.41" evidence="6 16"/>
<evidence type="ECO:0000256" key="11">
    <source>
        <dbReference type="ARBA" id="ARBA00022989"/>
    </source>
</evidence>
<dbReference type="PANTHER" id="PTHR13773">
    <property type="entry name" value="PHOSPHATIDATE CYTIDYLYLTRANSFERASE"/>
    <property type="match status" value="1"/>
</dbReference>
<evidence type="ECO:0000256" key="1">
    <source>
        <dbReference type="ARBA" id="ARBA00001698"/>
    </source>
</evidence>
<feature type="transmembrane region" description="Helical" evidence="16">
    <location>
        <begin position="207"/>
        <end position="232"/>
    </location>
</feature>
<evidence type="ECO:0000256" key="3">
    <source>
        <dbReference type="ARBA" id="ARBA00005119"/>
    </source>
</evidence>
<feature type="transmembrane region" description="Helical" evidence="16">
    <location>
        <begin position="182"/>
        <end position="201"/>
    </location>
</feature>
<keyword evidence="13 16" id="KW-0472">Membrane</keyword>
<feature type="transmembrane region" description="Helical" evidence="16">
    <location>
        <begin position="61"/>
        <end position="88"/>
    </location>
</feature>
<evidence type="ECO:0000256" key="14">
    <source>
        <dbReference type="ARBA" id="ARBA00023209"/>
    </source>
</evidence>
<evidence type="ECO:0000256" key="5">
    <source>
        <dbReference type="ARBA" id="ARBA00010185"/>
    </source>
</evidence>